<evidence type="ECO:0000313" key="1">
    <source>
        <dbReference type="EMBL" id="MBB3840131.1"/>
    </source>
</evidence>
<dbReference type="SUPFAM" id="SSF50985">
    <property type="entry name" value="RCC1/BLIP-II"/>
    <property type="match status" value="1"/>
</dbReference>
<keyword evidence="2" id="KW-1185">Reference proteome</keyword>
<dbReference type="Proteomes" id="UP000541352">
    <property type="component" value="Unassembled WGS sequence"/>
</dbReference>
<sequence length="708" mass="75221">MNTSYYPLLLNQKQPRLSGDTLRRVYVCLLFCCSLLGGHNVVAQFGSDLGKLAVSTLAWQDISSHYTNNETMASIGLTTDGRVYTWGGNMYHTIHANRNGTTATLGNSYQVTPYHVRVPGNETATKVRVLIYEGATYNNANTFFCLTSTGKLCAWGINTGLVGTVAGWTLGVPTSYADTVMAKRTPIPLTILGESQFVDFDTPRNSLFWVSVGASGKAYHIGVGGTSNTSTFAEIPKPSGTDASFKYTRVWVGKISNTLPIIYLKGSDGKVYYTGQMINMYALGVPSLFSPNGPTLTTNESQAKVALINPREVPFPAGEDIIDIKVGKPDIYASTFAIAASGKAYATGVWRVSKRYIDAAYTKPGVYPSNYVIAPLKSAPLAADAYMRNPSGTDSLFYLNRFVEMAMPSGASKVLDIASGREFGSDYETATLVACDNGKVYWTGKNDSRAANTIYSGNFLSLVNAQGEKAVGQVGEFADDCKDVLAANSISRYSWTYEAVNYSGAEKLIRPGSGNGDQLLIISQSGRGYAVGNLAANSGVGKISYDNFGTSPYFSPFPVPIANEQLLSCNTSPGTGGPLGDPVSTPAAGVIDCSKTQLYPAPVQGTPSQLSLLVTINVTTAGDFSPLTVSGSGISLVSGFTKVTAASTGIQTFHIPIKYDGSTLTNNFQFTIGQAGSCAADLTKTPTKAITDIWTLQCVPSVGPMLKK</sequence>
<dbReference type="AlphaFoldDB" id="A0A7W5ZQD9"/>
<comment type="caution">
    <text evidence="1">The sequence shown here is derived from an EMBL/GenBank/DDBJ whole genome shotgun (WGS) entry which is preliminary data.</text>
</comment>
<dbReference type="Gene3D" id="2.130.10.30">
    <property type="entry name" value="Regulator of chromosome condensation 1/beta-lactamase-inhibitor protein II"/>
    <property type="match status" value="1"/>
</dbReference>
<dbReference type="EMBL" id="JACIBY010000009">
    <property type="protein sequence ID" value="MBB3840131.1"/>
    <property type="molecule type" value="Genomic_DNA"/>
</dbReference>
<protein>
    <submittedName>
        <fullName evidence="1">Uncharacterized protein</fullName>
    </submittedName>
</protein>
<dbReference type="RefSeq" id="WP_183976909.1">
    <property type="nucleotide sequence ID" value="NZ_JACIBY010000009.1"/>
</dbReference>
<accession>A0A7W5ZQD9</accession>
<organism evidence="1 2">
    <name type="scientific">Runella defluvii</name>
    <dbReference type="NCBI Taxonomy" id="370973"/>
    <lineage>
        <taxon>Bacteria</taxon>
        <taxon>Pseudomonadati</taxon>
        <taxon>Bacteroidota</taxon>
        <taxon>Cytophagia</taxon>
        <taxon>Cytophagales</taxon>
        <taxon>Spirosomataceae</taxon>
        <taxon>Runella</taxon>
    </lineage>
</organism>
<reference evidence="1 2" key="1">
    <citation type="submission" date="2020-08" db="EMBL/GenBank/DDBJ databases">
        <title>Genomic Encyclopedia of Type Strains, Phase IV (KMG-IV): sequencing the most valuable type-strain genomes for metagenomic binning, comparative biology and taxonomic classification.</title>
        <authorList>
            <person name="Goeker M."/>
        </authorList>
    </citation>
    <scope>NUCLEOTIDE SEQUENCE [LARGE SCALE GENOMIC DNA]</scope>
    <source>
        <strain evidence="1 2">DSM 17976</strain>
    </source>
</reference>
<evidence type="ECO:0000313" key="2">
    <source>
        <dbReference type="Proteomes" id="UP000541352"/>
    </source>
</evidence>
<proteinExistence type="predicted"/>
<gene>
    <name evidence="1" type="ORF">FHS57_004144</name>
</gene>
<name>A0A7W5ZQD9_9BACT</name>
<dbReference type="InterPro" id="IPR009091">
    <property type="entry name" value="RCC1/BLIP-II"/>
</dbReference>